<dbReference type="AlphaFoldDB" id="A0AAU7ZS99"/>
<reference evidence="3" key="2">
    <citation type="journal article" date="2024" name="Environ. Microbiol.">
        <title>Genome analysis and description of Tunturibacter gen. nov. expands the diversity of Terriglobia in tundra soils.</title>
        <authorList>
            <person name="Messyasz A."/>
            <person name="Mannisto M.K."/>
            <person name="Kerkhof L.J."/>
            <person name="Haggblom M.M."/>
        </authorList>
    </citation>
    <scope>NUCLEOTIDE SEQUENCE</scope>
    <source>
        <strain evidence="3">X5P6</strain>
    </source>
</reference>
<sequence length="181" mass="20358">MNLKWIRSAAIGLVLSTLFMVRCEADAQSKADESSVRNVPRAFAAAWAKHDGTQLSKIMSEDVDFVNVSGEWLRGRSDFALFHSRLLSGRFKDSTVTPLTTSVRFLRPDLAVLHWSWRIDGDKNLDLTSRKTRFGLFTMIVEKKDGTWLVTAAQNTNHVPPPNPDPEMEGIKLGILFPTEQ</sequence>
<dbReference type="InterPro" id="IPR032710">
    <property type="entry name" value="NTF2-like_dom_sf"/>
</dbReference>
<dbReference type="KEGG" id="tpsc:RBB77_03110"/>
<dbReference type="RefSeq" id="WP_353064737.1">
    <property type="nucleotide sequence ID" value="NZ_CP132942.1"/>
</dbReference>
<feature type="signal peptide" evidence="1">
    <location>
        <begin position="1"/>
        <end position="27"/>
    </location>
</feature>
<dbReference type="Gene3D" id="3.10.450.50">
    <property type="match status" value="1"/>
</dbReference>
<dbReference type="Pfam" id="PF14534">
    <property type="entry name" value="DUF4440"/>
    <property type="match status" value="1"/>
</dbReference>
<evidence type="ECO:0000259" key="2">
    <source>
        <dbReference type="Pfam" id="PF14534"/>
    </source>
</evidence>
<dbReference type="InterPro" id="IPR011944">
    <property type="entry name" value="Steroid_delta5-4_isomerase"/>
</dbReference>
<evidence type="ECO:0000313" key="3">
    <source>
        <dbReference type="EMBL" id="XCB33894.1"/>
    </source>
</evidence>
<reference evidence="3" key="1">
    <citation type="submission" date="2023-08" db="EMBL/GenBank/DDBJ databases">
        <authorList>
            <person name="Messyasz A."/>
            <person name="Mannisto M.K."/>
            <person name="Kerkhof L.J."/>
            <person name="Haggblom M."/>
        </authorList>
    </citation>
    <scope>NUCLEOTIDE SEQUENCE</scope>
    <source>
        <strain evidence="3">X5P6</strain>
    </source>
</reference>
<organism evidence="3">
    <name type="scientific">Tunturiibacter psychrotolerans</name>
    <dbReference type="NCBI Taxonomy" id="3069686"/>
    <lineage>
        <taxon>Bacteria</taxon>
        <taxon>Pseudomonadati</taxon>
        <taxon>Acidobacteriota</taxon>
        <taxon>Terriglobia</taxon>
        <taxon>Terriglobales</taxon>
        <taxon>Acidobacteriaceae</taxon>
        <taxon>Tunturiibacter</taxon>
    </lineage>
</organism>
<dbReference type="EMBL" id="CP132942">
    <property type="protein sequence ID" value="XCB33894.1"/>
    <property type="molecule type" value="Genomic_DNA"/>
</dbReference>
<accession>A0AAU7ZS99</accession>
<dbReference type="NCBIfam" id="TIGR02246">
    <property type="entry name" value="SgcJ/EcaC family oxidoreductase"/>
    <property type="match status" value="1"/>
</dbReference>
<feature type="domain" description="DUF4440" evidence="2">
    <location>
        <begin position="38"/>
        <end position="149"/>
    </location>
</feature>
<dbReference type="SUPFAM" id="SSF54427">
    <property type="entry name" value="NTF2-like"/>
    <property type="match status" value="1"/>
</dbReference>
<evidence type="ECO:0000256" key="1">
    <source>
        <dbReference type="SAM" id="SignalP"/>
    </source>
</evidence>
<gene>
    <name evidence="3" type="ORF">RBB77_03110</name>
</gene>
<feature type="chain" id="PRO_5043526550" evidence="1">
    <location>
        <begin position="28"/>
        <end position="181"/>
    </location>
</feature>
<keyword evidence="1" id="KW-0732">Signal</keyword>
<proteinExistence type="predicted"/>
<dbReference type="InterPro" id="IPR027843">
    <property type="entry name" value="DUF4440"/>
</dbReference>
<name>A0AAU7ZS99_9BACT</name>
<protein>
    <submittedName>
        <fullName evidence="3">SgcJ/EcaC family oxidoreductase</fullName>
    </submittedName>
</protein>